<dbReference type="AlphaFoldDB" id="A0A7X1E6S6"/>
<feature type="signal peptide" evidence="2">
    <location>
        <begin position="1"/>
        <end position="24"/>
    </location>
</feature>
<feature type="transmembrane region" description="Helical" evidence="1">
    <location>
        <begin position="172"/>
        <end position="189"/>
    </location>
</feature>
<comment type="caution">
    <text evidence="3">The sequence shown here is derived from an EMBL/GenBank/DDBJ whole genome shotgun (WGS) entry which is preliminary data.</text>
</comment>
<evidence type="ECO:0000256" key="2">
    <source>
        <dbReference type="SAM" id="SignalP"/>
    </source>
</evidence>
<keyword evidence="1" id="KW-0472">Membrane</keyword>
<feature type="chain" id="PRO_5030760943" description="VPLPA-CTERM protein sorting domain-containing protein" evidence="2">
    <location>
        <begin position="25"/>
        <end position="194"/>
    </location>
</feature>
<keyword evidence="4" id="KW-1185">Reference proteome</keyword>
<evidence type="ECO:0000256" key="1">
    <source>
        <dbReference type="SAM" id="Phobius"/>
    </source>
</evidence>
<gene>
    <name evidence="3" type="ORF">H5P27_00080</name>
</gene>
<name>A0A7X1E6S6_9BACT</name>
<evidence type="ECO:0008006" key="5">
    <source>
        <dbReference type="Google" id="ProtNLM"/>
    </source>
</evidence>
<accession>A0A7X1E6S6</accession>
<dbReference type="RefSeq" id="WP_185658344.1">
    <property type="nucleotide sequence ID" value="NZ_CAWPOO010000001.1"/>
</dbReference>
<dbReference type="EMBL" id="JACHVC010000001">
    <property type="protein sequence ID" value="MBC2604446.1"/>
    <property type="molecule type" value="Genomic_DNA"/>
</dbReference>
<proteinExistence type="predicted"/>
<reference evidence="3 4" key="1">
    <citation type="submission" date="2020-07" db="EMBL/GenBank/DDBJ databases">
        <authorList>
            <person name="Feng X."/>
        </authorList>
    </citation>
    <scope>NUCLEOTIDE SEQUENCE [LARGE SCALE GENOMIC DNA]</scope>
    <source>
        <strain evidence="3 4">JCM23202</strain>
    </source>
</reference>
<keyword evidence="1" id="KW-0812">Transmembrane</keyword>
<evidence type="ECO:0000313" key="3">
    <source>
        <dbReference type="EMBL" id="MBC2604446.1"/>
    </source>
</evidence>
<evidence type="ECO:0000313" key="4">
    <source>
        <dbReference type="Proteomes" id="UP000526501"/>
    </source>
</evidence>
<dbReference type="Proteomes" id="UP000526501">
    <property type="component" value="Unassembled WGS sequence"/>
</dbReference>
<sequence>MKSIKTLFAAAAALAITAVGFSIETPFSVTYSFDTNTTPVVDDVSGALTADDATGGTVNLDVLFAPVDEFNPAVFDFGLGLTDPANFSMSVAEVAYTIIFKSTSLGLTSDNSILIPGTAVPFTLSVGLTGLESYAYQLAVVSRGVGTAILTELSITGTITGPDTPVETVPDSSVSLLGLFAIVGLVAASKRLRK</sequence>
<keyword evidence="2" id="KW-0732">Signal</keyword>
<protein>
    <recommendedName>
        <fullName evidence="5">VPLPA-CTERM protein sorting domain-containing protein</fullName>
    </recommendedName>
</protein>
<keyword evidence="1" id="KW-1133">Transmembrane helix</keyword>
<organism evidence="3 4">
    <name type="scientific">Pelagicoccus albus</name>
    <dbReference type="NCBI Taxonomy" id="415222"/>
    <lineage>
        <taxon>Bacteria</taxon>
        <taxon>Pseudomonadati</taxon>
        <taxon>Verrucomicrobiota</taxon>
        <taxon>Opitutia</taxon>
        <taxon>Puniceicoccales</taxon>
        <taxon>Pelagicoccaceae</taxon>
        <taxon>Pelagicoccus</taxon>
    </lineage>
</organism>